<dbReference type="GO" id="GO:0000287">
    <property type="term" value="F:magnesium ion binding"/>
    <property type="evidence" value="ECO:0007669"/>
    <property type="project" value="UniProtKB-UniRule"/>
</dbReference>
<comment type="catalytic activity">
    <reaction evidence="14 15">
        <text>tRNA(Phe) + L-phenylalanine + ATP = L-phenylalanyl-tRNA(Phe) + AMP + diphosphate + H(+)</text>
        <dbReference type="Rhea" id="RHEA:19413"/>
        <dbReference type="Rhea" id="RHEA-COMP:9668"/>
        <dbReference type="Rhea" id="RHEA-COMP:9699"/>
        <dbReference type="ChEBI" id="CHEBI:15378"/>
        <dbReference type="ChEBI" id="CHEBI:30616"/>
        <dbReference type="ChEBI" id="CHEBI:33019"/>
        <dbReference type="ChEBI" id="CHEBI:58095"/>
        <dbReference type="ChEBI" id="CHEBI:78442"/>
        <dbReference type="ChEBI" id="CHEBI:78531"/>
        <dbReference type="ChEBI" id="CHEBI:456215"/>
        <dbReference type="EC" id="6.1.1.20"/>
    </reaction>
</comment>
<evidence type="ECO:0000256" key="4">
    <source>
        <dbReference type="ARBA" id="ARBA00022490"/>
    </source>
</evidence>
<keyword evidence="12 15" id="KW-0648">Protein biosynthesis</keyword>
<dbReference type="SUPFAM" id="SSF56037">
    <property type="entry name" value="PheT/TilS domain"/>
    <property type="match status" value="1"/>
</dbReference>
<dbReference type="PROSITE" id="PS51483">
    <property type="entry name" value="B5"/>
    <property type="match status" value="1"/>
</dbReference>
<dbReference type="InterPro" id="IPR020825">
    <property type="entry name" value="Phe-tRNA_synthase-like_B3/B4"/>
</dbReference>
<dbReference type="Pfam" id="PF03147">
    <property type="entry name" value="FDX-ACB"/>
    <property type="match status" value="1"/>
</dbReference>
<evidence type="ECO:0000256" key="8">
    <source>
        <dbReference type="ARBA" id="ARBA00022741"/>
    </source>
</evidence>
<dbReference type="FunFam" id="3.30.930.10:FF:000130">
    <property type="entry name" value="Phenylalanine--tRNA ligase beta subunit"/>
    <property type="match status" value="1"/>
</dbReference>
<dbReference type="GO" id="GO:0004826">
    <property type="term" value="F:phenylalanine-tRNA ligase activity"/>
    <property type="evidence" value="ECO:0007669"/>
    <property type="project" value="UniProtKB-UniRule"/>
</dbReference>
<evidence type="ECO:0000256" key="15">
    <source>
        <dbReference type="HAMAP-Rule" id="MF_00283"/>
    </source>
</evidence>
<dbReference type="Gene3D" id="3.50.40.10">
    <property type="entry name" value="Phenylalanyl-trna Synthetase, Chain B, domain 3"/>
    <property type="match status" value="1"/>
</dbReference>
<dbReference type="HAMAP" id="MF_00283">
    <property type="entry name" value="Phe_tRNA_synth_beta1"/>
    <property type="match status" value="1"/>
</dbReference>
<evidence type="ECO:0000256" key="1">
    <source>
        <dbReference type="ARBA" id="ARBA00004496"/>
    </source>
</evidence>
<feature type="domain" description="TRNA-binding" evidence="17">
    <location>
        <begin position="43"/>
        <end position="161"/>
    </location>
</feature>
<accession>C7Q9J0</accession>
<dbReference type="RefSeq" id="WP_015794065.1">
    <property type="nucleotide sequence ID" value="NC_013131.1"/>
</dbReference>
<dbReference type="Gene3D" id="3.30.70.380">
    <property type="entry name" value="Ferrodoxin-fold anticodon-binding domain"/>
    <property type="match status" value="1"/>
</dbReference>
<dbReference type="SMART" id="SM00874">
    <property type="entry name" value="B5"/>
    <property type="match status" value="1"/>
</dbReference>
<dbReference type="PROSITE" id="PS50886">
    <property type="entry name" value="TRBD"/>
    <property type="match status" value="1"/>
</dbReference>
<dbReference type="InterPro" id="IPR005147">
    <property type="entry name" value="tRNA_synthase_B5-dom"/>
</dbReference>
<dbReference type="GO" id="GO:0005524">
    <property type="term" value="F:ATP binding"/>
    <property type="evidence" value="ECO:0007669"/>
    <property type="project" value="UniProtKB-UniRule"/>
</dbReference>
<evidence type="ECO:0000256" key="7">
    <source>
        <dbReference type="ARBA" id="ARBA00022723"/>
    </source>
</evidence>
<dbReference type="SMART" id="SM00896">
    <property type="entry name" value="FDX-ACB"/>
    <property type="match status" value="1"/>
</dbReference>
<dbReference type="Gene3D" id="2.40.50.140">
    <property type="entry name" value="Nucleic acid-binding proteins"/>
    <property type="match status" value="1"/>
</dbReference>
<evidence type="ECO:0000256" key="5">
    <source>
        <dbReference type="ARBA" id="ARBA00022555"/>
    </source>
</evidence>
<dbReference type="Pfam" id="PF01588">
    <property type="entry name" value="tRNA_bind"/>
    <property type="match status" value="1"/>
</dbReference>
<dbReference type="CDD" id="cd00769">
    <property type="entry name" value="PheRS_beta_core"/>
    <property type="match status" value="1"/>
</dbReference>
<feature type="binding site" evidence="15">
    <location>
        <position position="477"/>
    </location>
    <ligand>
        <name>Mg(2+)</name>
        <dbReference type="ChEBI" id="CHEBI:18420"/>
        <note>shared with alpha subunit</note>
    </ligand>
</feature>
<dbReference type="PANTHER" id="PTHR10947:SF0">
    <property type="entry name" value="PHENYLALANINE--TRNA LIGASE BETA SUBUNIT"/>
    <property type="match status" value="1"/>
</dbReference>
<comment type="subunit">
    <text evidence="3 15">Tetramer of two alpha and two beta subunits.</text>
</comment>
<dbReference type="KEGG" id="cai:Caci_5477"/>
<dbReference type="InterPro" id="IPR005121">
    <property type="entry name" value="Fdx_antiC-bd"/>
</dbReference>
<evidence type="ECO:0000256" key="6">
    <source>
        <dbReference type="ARBA" id="ARBA00022598"/>
    </source>
</evidence>
<evidence type="ECO:0000256" key="11">
    <source>
        <dbReference type="ARBA" id="ARBA00022884"/>
    </source>
</evidence>
<dbReference type="OrthoDB" id="9805455at2"/>
<dbReference type="FunFam" id="2.40.50.140:FF:000045">
    <property type="entry name" value="Phenylalanine--tRNA ligase beta subunit"/>
    <property type="match status" value="1"/>
</dbReference>
<dbReference type="GO" id="GO:0000049">
    <property type="term" value="F:tRNA binding"/>
    <property type="evidence" value="ECO:0007669"/>
    <property type="project" value="UniProtKB-UniRule"/>
</dbReference>
<evidence type="ECO:0000256" key="10">
    <source>
        <dbReference type="ARBA" id="ARBA00022842"/>
    </source>
</evidence>
<feature type="domain" description="FDX-ACB" evidence="18">
    <location>
        <begin position="740"/>
        <end position="833"/>
    </location>
</feature>
<dbReference type="FunFam" id="3.30.70.380:FF:000001">
    <property type="entry name" value="Phenylalanine--tRNA ligase beta subunit"/>
    <property type="match status" value="1"/>
</dbReference>
<dbReference type="Gene3D" id="3.30.56.10">
    <property type="match status" value="2"/>
</dbReference>
<dbReference type="GO" id="GO:0009328">
    <property type="term" value="C:phenylalanine-tRNA ligase complex"/>
    <property type="evidence" value="ECO:0007669"/>
    <property type="project" value="TreeGrafter"/>
</dbReference>
<comment type="subcellular location">
    <subcellularLocation>
        <location evidence="1 15">Cytoplasm</location>
    </subcellularLocation>
</comment>
<evidence type="ECO:0000256" key="16">
    <source>
        <dbReference type="PROSITE-ProRule" id="PRU00209"/>
    </source>
</evidence>
<dbReference type="InterPro" id="IPR036690">
    <property type="entry name" value="Fdx_antiC-bd_sf"/>
</dbReference>
<dbReference type="SUPFAM" id="SSF50249">
    <property type="entry name" value="Nucleic acid-binding proteins"/>
    <property type="match status" value="1"/>
</dbReference>
<keyword evidence="9 15" id="KW-0067">ATP-binding</keyword>
<dbReference type="FunFam" id="3.50.40.10:FF:000001">
    <property type="entry name" value="Phenylalanine--tRNA ligase beta subunit"/>
    <property type="match status" value="1"/>
</dbReference>
<evidence type="ECO:0000256" key="14">
    <source>
        <dbReference type="ARBA" id="ARBA00049255"/>
    </source>
</evidence>
<dbReference type="Pfam" id="PF17759">
    <property type="entry name" value="tRNA_synthFbeta"/>
    <property type="match status" value="1"/>
</dbReference>
<keyword evidence="4 15" id="KW-0963">Cytoplasm</keyword>
<dbReference type="InterPro" id="IPR005146">
    <property type="entry name" value="B3/B4_tRNA-bd"/>
</dbReference>
<dbReference type="EC" id="6.1.1.20" evidence="15"/>
<dbReference type="SUPFAM" id="SSF46955">
    <property type="entry name" value="Putative DNA-binding domain"/>
    <property type="match status" value="1"/>
</dbReference>
<reference evidence="20 21" key="1">
    <citation type="journal article" date="2009" name="Stand. Genomic Sci.">
        <title>Complete genome sequence of Catenulispora acidiphila type strain (ID 139908).</title>
        <authorList>
            <person name="Copeland A."/>
            <person name="Lapidus A."/>
            <person name="Glavina Del Rio T."/>
            <person name="Nolan M."/>
            <person name="Lucas S."/>
            <person name="Chen F."/>
            <person name="Tice H."/>
            <person name="Cheng J.F."/>
            <person name="Bruce D."/>
            <person name="Goodwin L."/>
            <person name="Pitluck S."/>
            <person name="Mikhailova N."/>
            <person name="Pati A."/>
            <person name="Ivanova N."/>
            <person name="Mavromatis K."/>
            <person name="Chen A."/>
            <person name="Palaniappan K."/>
            <person name="Chain P."/>
            <person name="Land M."/>
            <person name="Hauser L."/>
            <person name="Chang Y.J."/>
            <person name="Jeffries C.D."/>
            <person name="Chertkov O."/>
            <person name="Brettin T."/>
            <person name="Detter J.C."/>
            <person name="Han C."/>
            <person name="Ali Z."/>
            <person name="Tindall B.J."/>
            <person name="Goker M."/>
            <person name="Bristow J."/>
            <person name="Eisen J.A."/>
            <person name="Markowitz V."/>
            <person name="Hugenholtz P."/>
            <person name="Kyrpides N.C."/>
            <person name="Klenk H.P."/>
        </authorList>
    </citation>
    <scope>NUCLEOTIDE SEQUENCE [LARGE SCALE GENOMIC DNA]</scope>
    <source>
        <strain evidence="21">DSM 44928 / JCM 14897 / NBRC 102108 / NRRL B-24433 / ID139908</strain>
    </source>
</reference>
<dbReference type="FunCoup" id="C7Q9J0">
    <property type="interactions" value="62"/>
</dbReference>
<dbReference type="InterPro" id="IPR012340">
    <property type="entry name" value="NA-bd_OB-fold"/>
</dbReference>
<dbReference type="InterPro" id="IPR033714">
    <property type="entry name" value="tRNA_bind_bactPheRS"/>
</dbReference>
<dbReference type="eggNOG" id="COG0073">
    <property type="taxonomic scope" value="Bacteria"/>
</dbReference>
<dbReference type="InterPro" id="IPR009061">
    <property type="entry name" value="DNA-bd_dom_put_sf"/>
</dbReference>
<dbReference type="STRING" id="479433.Caci_5477"/>
<dbReference type="SUPFAM" id="SSF55681">
    <property type="entry name" value="Class II aaRS and biotin synthetases"/>
    <property type="match status" value="1"/>
</dbReference>
<keyword evidence="8 15" id="KW-0547">Nucleotide-binding</keyword>
<dbReference type="InterPro" id="IPR045060">
    <property type="entry name" value="Phe-tRNA-ligase_IIc_bsu"/>
</dbReference>
<name>C7Q9J0_CATAD</name>
<dbReference type="InParanoid" id="C7Q9J0"/>
<dbReference type="eggNOG" id="COG0072">
    <property type="taxonomic scope" value="Bacteria"/>
</dbReference>
<comment type="similarity">
    <text evidence="2 15">Belongs to the phenylalanyl-tRNA synthetase beta subunit family. Type 1 subfamily.</text>
</comment>
<dbReference type="Gene3D" id="3.30.930.10">
    <property type="entry name" value="Bira Bifunctional Protein, Domain 2"/>
    <property type="match status" value="1"/>
</dbReference>
<dbReference type="SUPFAM" id="SSF54991">
    <property type="entry name" value="Anticodon-binding domain of PheRS"/>
    <property type="match status" value="1"/>
</dbReference>
<evidence type="ECO:0000259" key="17">
    <source>
        <dbReference type="PROSITE" id="PS50886"/>
    </source>
</evidence>
<feature type="binding site" evidence="15">
    <location>
        <position position="476"/>
    </location>
    <ligand>
        <name>Mg(2+)</name>
        <dbReference type="ChEBI" id="CHEBI:18420"/>
        <note>shared with alpha subunit</note>
    </ligand>
</feature>
<dbReference type="HOGENOM" id="CLU_016891_0_0_11"/>
<keyword evidence="7 15" id="KW-0479">Metal-binding</keyword>
<feature type="domain" description="B5" evidence="19">
    <location>
        <begin position="413"/>
        <end position="489"/>
    </location>
</feature>
<dbReference type="CDD" id="cd02796">
    <property type="entry name" value="tRNA_bind_bactPheRS"/>
    <property type="match status" value="1"/>
</dbReference>
<evidence type="ECO:0000259" key="19">
    <source>
        <dbReference type="PROSITE" id="PS51483"/>
    </source>
</evidence>
<dbReference type="EMBL" id="CP001700">
    <property type="protein sequence ID" value="ACU74336.1"/>
    <property type="molecule type" value="Genomic_DNA"/>
</dbReference>
<feature type="binding site" evidence="15">
    <location>
        <position position="467"/>
    </location>
    <ligand>
        <name>Mg(2+)</name>
        <dbReference type="ChEBI" id="CHEBI:18420"/>
        <note>shared with alpha subunit</note>
    </ligand>
</feature>
<evidence type="ECO:0000313" key="21">
    <source>
        <dbReference type="Proteomes" id="UP000000851"/>
    </source>
</evidence>
<sequence>MHVPYSWLQDYLTLPDGTTAFAVADKLTRTGGGKLETIARVGEGLTGPLVVGKVAAIEELTGFKKPIRHCQVVVTAAAEGPGSAADPQLIVCGARNFAVGDHVVVALPGAVLPGDFRIAARKTYGRDSNGMICSARELGMGEDHDGIIVLPAESPVGVDAIAYLGLDDEVIEFEVTPDRGYTLSLRGIAREAATGFDVPFQDPAAIEVPAPGPAGHPVVVEDPVGCDVFVAQTVTGIDPQAPSPLWMQRRLQMSGMRPISLIVDIANYVMLELGQPIHTYDRQRLSGPIVVRRAAVGEVLETLDGAKRRLEPSDLLIVDDSGPIGLAGVMGGASTEIHDGSTEVVVEAAHFEATSIARTARRHKLFSEASKRFERGTDPQAAAAAAQRVADLLVELAGGTALEGGVTVVGEARRPAPITIPWTYPGRVAGVEYTREETEHRLRQVGCDLAAAGDDGLVVTPPSWRPDLRDPSDLAEEVIRLEGFDRLPSTLPKAAAGTGYTHQQRIRRRVGTALASAGYSEVIAYPFLGQADLDALGLPENDPRRSTVVLANPISEEQPSMRTTLLPGLLAALRRNVGRGSADLALFEQGLVFRPRKDAAPVAPRLTVERRPTDEELASLDAALPLQPRRVAVVLSGLREPAGWWGAGRPAGWQDAVEAARIIADACRVELEVTQDQHEPWHPGRCARLGRGGRLVGHAGELHPRVVAELGLPPRTAAMELELDRMIPAEEVLTQAPRISSMPVATQDVALVVDAGIAEHTVEAALREGAGALLESVRLFDVYTGERIGEGRKSLAFALRFRAPDRTLTAEEATAARDSAVALAASRTGAVLRS</sequence>
<dbReference type="AlphaFoldDB" id="C7Q9J0"/>
<evidence type="ECO:0000256" key="2">
    <source>
        <dbReference type="ARBA" id="ARBA00008653"/>
    </source>
</evidence>
<dbReference type="InterPro" id="IPR004532">
    <property type="entry name" value="Phe-tRNA-ligase_IIc_bsu_bact"/>
</dbReference>
<organism evidence="20 21">
    <name type="scientific">Catenulispora acidiphila (strain DSM 44928 / JCM 14897 / NBRC 102108 / NRRL B-24433 / ID139908)</name>
    <dbReference type="NCBI Taxonomy" id="479433"/>
    <lineage>
        <taxon>Bacteria</taxon>
        <taxon>Bacillati</taxon>
        <taxon>Actinomycetota</taxon>
        <taxon>Actinomycetes</taxon>
        <taxon>Catenulisporales</taxon>
        <taxon>Catenulisporaceae</taxon>
        <taxon>Catenulispora</taxon>
    </lineage>
</organism>
<evidence type="ECO:0000313" key="20">
    <source>
        <dbReference type="EMBL" id="ACU74336.1"/>
    </source>
</evidence>
<keyword evidence="10 15" id="KW-0460">Magnesium</keyword>
<dbReference type="PANTHER" id="PTHR10947">
    <property type="entry name" value="PHENYLALANYL-TRNA SYNTHETASE BETA CHAIN AND LEUCINE-RICH REPEAT-CONTAINING PROTEIN 47"/>
    <property type="match status" value="1"/>
</dbReference>
<comment type="cofactor">
    <cofactor evidence="15">
        <name>Mg(2+)</name>
        <dbReference type="ChEBI" id="CHEBI:18420"/>
    </cofactor>
    <text evidence="15">Binds 2 magnesium ions per tetramer.</text>
</comment>
<dbReference type="Pfam" id="PF03483">
    <property type="entry name" value="B3_4"/>
    <property type="match status" value="1"/>
</dbReference>
<dbReference type="SMART" id="SM00873">
    <property type="entry name" value="B3_4"/>
    <property type="match status" value="1"/>
</dbReference>
<evidence type="ECO:0000256" key="3">
    <source>
        <dbReference type="ARBA" id="ARBA00011209"/>
    </source>
</evidence>
<keyword evidence="6 15" id="KW-0436">Ligase</keyword>
<dbReference type="Pfam" id="PF03484">
    <property type="entry name" value="B5"/>
    <property type="match status" value="1"/>
</dbReference>
<gene>
    <name evidence="15" type="primary">pheT</name>
    <name evidence="20" type="ordered locus">Caci_5477</name>
</gene>
<dbReference type="InterPro" id="IPR041616">
    <property type="entry name" value="PheRS_beta_core"/>
</dbReference>
<keyword evidence="5 16" id="KW-0820">tRNA-binding</keyword>
<dbReference type="InterPro" id="IPR045864">
    <property type="entry name" value="aa-tRNA-synth_II/BPL/LPL"/>
</dbReference>
<protein>
    <recommendedName>
        <fullName evidence="15">Phenylalanine--tRNA ligase beta subunit</fullName>
        <ecNumber evidence="15">6.1.1.20</ecNumber>
    </recommendedName>
    <alternativeName>
        <fullName evidence="15">Phenylalanyl-tRNA synthetase beta subunit</fullName>
        <shortName evidence="15">PheRS</shortName>
    </alternativeName>
</protein>
<dbReference type="NCBIfam" id="TIGR00472">
    <property type="entry name" value="pheT_bact"/>
    <property type="match status" value="1"/>
</dbReference>
<keyword evidence="13 15" id="KW-0030">Aminoacyl-tRNA synthetase</keyword>
<evidence type="ECO:0000259" key="18">
    <source>
        <dbReference type="PROSITE" id="PS51447"/>
    </source>
</evidence>
<proteinExistence type="inferred from homology"/>
<keyword evidence="11 16" id="KW-0694">RNA-binding</keyword>
<dbReference type="GO" id="GO:0006432">
    <property type="term" value="P:phenylalanyl-tRNA aminoacylation"/>
    <property type="evidence" value="ECO:0007669"/>
    <property type="project" value="UniProtKB-UniRule"/>
</dbReference>
<dbReference type="InterPro" id="IPR002547">
    <property type="entry name" value="tRNA-bd_dom"/>
</dbReference>
<dbReference type="Proteomes" id="UP000000851">
    <property type="component" value="Chromosome"/>
</dbReference>
<feature type="binding site" evidence="15">
    <location>
        <position position="473"/>
    </location>
    <ligand>
        <name>Mg(2+)</name>
        <dbReference type="ChEBI" id="CHEBI:18420"/>
        <note>shared with alpha subunit</note>
    </ligand>
</feature>
<dbReference type="PROSITE" id="PS51447">
    <property type="entry name" value="FDX_ACB"/>
    <property type="match status" value="1"/>
</dbReference>
<keyword evidence="21" id="KW-1185">Reference proteome</keyword>
<evidence type="ECO:0000256" key="9">
    <source>
        <dbReference type="ARBA" id="ARBA00022840"/>
    </source>
</evidence>
<evidence type="ECO:0000256" key="12">
    <source>
        <dbReference type="ARBA" id="ARBA00022917"/>
    </source>
</evidence>
<evidence type="ECO:0000256" key="13">
    <source>
        <dbReference type="ARBA" id="ARBA00023146"/>
    </source>
</evidence>